<evidence type="ECO:0000313" key="4">
    <source>
        <dbReference type="Proteomes" id="UP000481861"/>
    </source>
</evidence>
<name>A0A7C8I6H0_9PLEO</name>
<feature type="coiled-coil region" evidence="1">
    <location>
        <begin position="535"/>
        <end position="569"/>
    </location>
</feature>
<feature type="compositionally biased region" description="Polar residues" evidence="2">
    <location>
        <begin position="682"/>
        <end position="692"/>
    </location>
</feature>
<accession>A0A7C8I6H0</accession>
<evidence type="ECO:0000313" key="3">
    <source>
        <dbReference type="EMBL" id="KAF2865647.1"/>
    </source>
</evidence>
<sequence>MNDSPRHRPTMTSVLDGVRDYAQTHPMSVTAVVVIALPGTYLYLTGQDMACAFGLCSDAYTSVCPRVPGNATTTTLSRCSSNALSARLGLPICQWTESPAPVFVVRTVLGARQDVIAFLNSTSERWGVMVHPAVTFLRDRWATQLPLSRFTAVALATALPGAFLSFLRRHPQSWAAAHHAQIAHALHLLALVTVVNQTISVEHLVAAALVMVAFEALRTTRAVAAMEDVAAVGTDVALSSTAQRSKANGKSGDAISANGHTDVPNTASRDLDLLRTRQDLQTASDALRETLAECSQLREQMKTAKHTLGRDHQAIVYRKDIELFAMRKANDQKETHIKDRDVRFDDICRQHTTALELRDAQLRGLKERIVLLERQHSPRPDKQTPAEMNANGDQCAALQVKLLRVKGRNSLEIEATTDEKDAEIAKLREELTKAIEASEALVKTQDEARRAWDATFGLQNDLNDERRLHAQTREKLHAAAIKLDEEVKRNTQRGSPTRLPTIQEQDKKELEAMFNAVQQDNLRLYADHEALDKRLREANARIFSSDQELDTLKEQLRLEKAINEDMEAAQPSTVHGVHFQRMEGELKESRHALETNATEILFLQERIAAKDSEIESFQKDKEDTEMTRNQLREENERLKNTVTDLESTKTQLLADHERLARHRARRSTASADRVSARSSSATLITEPTQVLANSDEPMPDRPGTAITENSVQRTPERHLRRDAEHSLETQERIDSNRTAEPLQQNDADRAPELQERNDVDRTPETPQRSNAGRSAEVPPLYDAEHTPETQQRVSVDRTPMQQRINGDHRPQTQQRNDANPISLITNNVPPPELRSPRRKSLTLKNLMRKIVRRDPDPEPKPSKPSQSTTTTNSRPALALKDHNATPRPKTAALPNKGPATGASSTGARPTTSAAPPLQRQVANKENARPLSARYYSKPEGFAARPHTPAATLATMAQDDGAGSGSARPKSRGWANSRKLVRKSIA</sequence>
<keyword evidence="4" id="KW-1185">Reference proteome</keyword>
<feature type="coiled-coil region" evidence="1">
    <location>
        <begin position="417"/>
        <end position="444"/>
    </location>
</feature>
<reference evidence="3 4" key="1">
    <citation type="submission" date="2020-01" db="EMBL/GenBank/DDBJ databases">
        <authorList>
            <consortium name="DOE Joint Genome Institute"/>
            <person name="Haridas S."/>
            <person name="Albert R."/>
            <person name="Binder M."/>
            <person name="Bloem J."/>
            <person name="Labutti K."/>
            <person name="Salamov A."/>
            <person name="Andreopoulos B."/>
            <person name="Baker S.E."/>
            <person name="Barry K."/>
            <person name="Bills G."/>
            <person name="Bluhm B.H."/>
            <person name="Cannon C."/>
            <person name="Castanera R."/>
            <person name="Culley D.E."/>
            <person name="Daum C."/>
            <person name="Ezra D."/>
            <person name="Gonzalez J.B."/>
            <person name="Henrissat B."/>
            <person name="Kuo A."/>
            <person name="Liang C."/>
            <person name="Lipzen A."/>
            <person name="Lutzoni F."/>
            <person name="Magnuson J."/>
            <person name="Mondo S."/>
            <person name="Nolan M."/>
            <person name="Ohm R."/>
            <person name="Pangilinan J."/>
            <person name="Park H.-J.H."/>
            <person name="Ramirez L."/>
            <person name="Alfaro M."/>
            <person name="Sun H."/>
            <person name="Tritt A."/>
            <person name="Yoshinaga Y."/>
            <person name="Zwiers L.-H.L."/>
            <person name="Turgeon B.G."/>
            <person name="Goodwin S.B."/>
            <person name="Spatafora J.W."/>
            <person name="Crous P.W."/>
            <person name="Grigoriev I.V."/>
        </authorList>
    </citation>
    <scope>NUCLEOTIDE SEQUENCE [LARGE SCALE GENOMIC DNA]</scope>
    <source>
        <strain evidence="3 4">CBS 611.86</strain>
    </source>
</reference>
<comment type="caution">
    <text evidence="3">The sequence shown here is derived from an EMBL/GenBank/DDBJ whole genome shotgun (WGS) entry which is preliminary data.</text>
</comment>
<feature type="compositionally biased region" description="Basic residues" evidence="2">
    <location>
        <begin position="836"/>
        <end position="851"/>
    </location>
</feature>
<dbReference type="EMBL" id="JAADJZ010000032">
    <property type="protein sequence ID" value="KAF2865647.1"/>
    <property type="molecule type" value="Genomic_DNA"/>
</dbReference>
<gene>
    <name evidence="3" type="ORF">BDV95DRAFT_251797</name>
</gene>
<feature type="region of interest" description="Disordered" evidence="2">
    <location>
        <begin position="241"/>
        <end position="270"/>
    </location>
</feature>
<dbReference type="OrthoDB" id="3789140at2759"/>
<evidence type="ECO:0000256" key="2">
    <source>
        <dbReference type="SAM" id="MobiDB-lite"/>
    </source>
</evidence>
<feature type="coiled-coil region" evidence="1">
    <location>
        <begin position="614"/>
        <end position="655"/>
    </location>
</feature>
<organism evidence="3 4">
    <name type="scientific">Massariosphaeria phaeospora</name>
    <dbReference type="NCBI Taxonomy" id="100035"/>
    <lineage>
        <taxon>Eukaryota</taxon>
        <taxon>Fungi</taxon>
        <taxon>Dikarya</taxon>
        <taxon>Ascomycota</taxon>
        <taxon>Pezizomycotina</taxon>
        <taxon>Dothideomycetes</taxon>
        <taxon>Pleosporomycetidae</taxon>
        <taxon>Pleosporales</taxon>
        <taxon>Pleosporales incertae sedis</taxon>
        <taxon>Massariosphaeria</taxon>
    </lineage>
</organism>
<proteinExistence type="predicted"/>
<feature type="compositionally biased region" description="Polar residues" evidence="2">
    <location>
        <begin position="901"/>
        <end position="913"/>
    </location>
</feature>
<feature type="compositionally biased region" description="Basic and acidic residues" evidence="2">
    <location>
        <begin position="714"/>
        <end position="737"/>
    </location>
</feature>
<dbReference type="AlphaFoldDB" id="A0A7C8I6H0"/>
<feature type="compositionally biased region" description="Low complexity" evidence="2">
    <location>
        <begin position="863"/>
        <end position="873"/>
    </location>
</feature>
<dbReference type="Proteomes" id="UP000481861">
    <property type="component" value="Unassembled WGS sequence"/>
</dbReference>
<keyword evidence="1" id="KW-0175">Coiled coil</keyword>
<feature type="coiled-coil region" evidence="1">
    <location>
        <begin position="280"/>
        <end position="307"/>
    </location>
</feature>
<feature type="region of interest" description="Disordered" evidence="2">
    <location>
        <begin position="660"/>
        <end position="985"/>
    </location>
</feature>
<protein>
    <submittedName>
        <fullName evidence="3">Uncharacterized protein</fullName>
    </submittedName>
</protein>
<feature type="compositionally biased region" description="Polar residues" evidence="2">
    <location>
        <begin position="811"/>
        <end position="827"/>
    </location>
</feature>
<feature type="compositionally biased region" description="Low complexity" evidence="2">
    <location>
        <begin position="667"/>
        <end position="681"/>
    </location>
</feature>
<feature type="compositionally biased region" description="Basic and acidic residues" evidence="2">
    <location>
        <begin position="746"/>
        <end position="763"/>
    </location>
</feature>
<feature type="compositionally biased region" description="Polar residues" evidence="2">
    <location>
        <begin position="788"/>
        <end position="804"/>
    </location>
</feature>
<feature type="compositionally biased region" description="Basic and acidic residues" evidence="2">
    <location>
        <begin position="852"/>
        <end position="861"/>
    </location>
</feature>
<evidence type="ECO:0000256" key="1">
    <source>
        <dbReference type="SAM" id="Coils"/>
    </source>
</evidence>